<evidence type="ECO:0000313" key="3">
    <source>
        <dbReference type="Proteomes" id="UP000550660"/>
    </source>
</evidence>
<organism evidence="2 3">
    <name type="scientific">Trogon melanurus</name>
    <name type="common">Black-tailed trogon</name>
    <dbReference type="NCBI Taxonomy" id="56311"/>
    <lineage>
        <taxon>Eukaryota</taxon>
        <taxon>Metazoa</taxon>
        <taxon>Chordata</taxon>
        <taxon>Craniata</taxon>
        <taxon>Vertebrata</taxon>
        <taxon>Euteleostomi</taxon>
        <taxon>Archelosauria</taxon>
        <taxon>Archosauria</taxon>
        <taxon>Dinosauria</taxon>
        <taxon>Saurischia</taxon>
        <taxon>Theropoda</taxon>
        <taxon>Coelurosauria</taxon>
        <taxon>Aves</taxon>
        <taxon>Neognathae</taxon>
        <taxon>Neoaves</taxon>
        <taxon>Telluraves</taxon>
        <taxon>Coraciimorphae</taxon>
        <taxon>Trogoniformes</taxon>
        <taxon>Trogonidae</taxon>
        <taxon>Trogon</taxon>
    </lineage>
</organism>
<feature type="non-terminal residue" evidence="2">
    <location>
        <position position="387"/>
    </location>
</feature>
<reference evidence="2 3" key="1">
    <citation type="submission" date="2019-09" db="EMBL/GenBank/DDBJ databases">
        <title>Bird 10,000 Genomes (B10K) Project - Family phase.</title>
        <authorList>
            <person name="Zhang G."/>
        </authorList>
    </citation>
    <scope>NUCLEOTIDE SEQUENCE [LARGE SCALE GENOMIC DNA]</scope>
    <source>
        <strain evidence="2">B10K-DU-007-40</strain>
        <tissue evidence="2">Mixed tissue sample</tissue>
    </source>
</reference>
<feature type="non-terminal residue" evidence="2">
    <location>
        <position position="1"/>
    </location>
</feature>
<dbReference type="GO" id="GO:0005886">
    <property type="term" value="C:plasma membrane"/>
    <property type="evidence" value="ECO:0007669"/>
    <property type="project" value="TreeGrafter"/>
</dbReference>
<dbReference type="Proteomes" id="UP000550660">
    <property type="component" value="Unassembled WGS sequence"/>
</dbReference>
<proteinExistence type="predicted"/>
<dbReference type="GO" id="GO:0000145">
    <property type="term" value="C:exocyst"/>
    <property type="evidence" value="ECO:0007669"/>
    <property type="project" value="TreeGrafter"/>
</dbReference>
<keyword evidence="3" id="KW-1185">Reference proteome</keyword>
<accession>A0A7L0EDI6</accession>
<dbReference type="Pfam" id="PF20654">
    <property type="entry name" value="Sec3_C-term"/>
    <property type="match status" value="1"/>
</dbReference>
<dbReference type="AlphaFoldDB" id="A0A7L0EDI6"/>
<evidence type="ECO:0000313" key="2">
    <source>
        <dbReference type="EMBL" id="NXJ81003.1"/>
    </source>
</evidence>
<dbReference type="GO" id="GO:0005546">
    <property type="term" value="F:phosphatidylinositol-4,5-bisphosphate binding"/>
    <property type="evidence" value="ECO:0007669"/>
    <property type="project" value="TreeGrafter"/>
</dbReference>
<feature type="domain" description="Exocyst complex component Sec3 C-terminal" evidence="1">
    <location>
        <begin position="70"/>
        <end position="364"/>
    </location>
</feature>
<comment type="caution">
    <text evidence="2">The sequence shown here is derived from an EMBL/GenBank/DDBJ whole genome shotgun (WGS) entry which is preliminary data.</text>
</comment>
<dbReference type="OrthoDB" id="27109at2759"/>
<dbReference type="InterPro" id="IPR048628">
    <property type="entry name" value="Sec3_C"/>
</dbReference>
<dbReference type="PANTHER" id="PTHR16092:SF20">
    <property type="entry name" value="EXOCYST COMPLEX COMPONENT SEC3 PIP2-BINDING N-TERMINAL DOMAIN-CONTAINING PROTEIN"/>
    <property type="match status" value="1"/>
</dbReference>
<name>A0A7L0EDI6_TROML</name>
<protein>
    <submittedName>
        <fullName evidence="2">EXOC1 protein</fullName>
    </submittedName>
</protein>
<dbReference type="EMBL" id="VXAG01000688">
    <property type="protein sequence ID" value="NXJ81003.1"/>
    <property type="molecule type" value="Genomic_DNA"/>
</dbReference>
<dbReference type="GO" id="GO:0006887">
    <property type="term" value="P:exocytosis"/>
    <property type="evidence" value="ECO:0007669"/>
    <property type="project" value="TreeGrafter"/>
</dbReference>
<dbReference type="PANTHER" id="PTHR16092">
    <property type="entry name" value="SEC3/SYNTAXIN-RELATED"/>
    <property type="match status" value="1"/>
</dbReference>
<dbReference type="GO" id="GO:0006893">
    <property type="term" value="P:Golgi to plasma membrane transport"/>
    <property type="evidence" value="ECO:0007669"/>
    <property type="project" value="TreeGrafter"/>
</dbReference>
<sequence>VSKQVLEQVLRELRPLCTAEQQFIETFFQLSHDAADLQVLEVSVRTCPSCFSGLSFIFNFFFLRLEEPTAQLLSKIFSCLEPELRGFLDVCNKVHPFGCLQVLVTLSDSVFETWGSSSAPPLSFLSTVLGNMLLLAKSSFNKCIGTLCQEIEEAKMPSKARSGILPSVSCFKEFVNFSEEVFRTARRRGELDKAHLRLASSVFSSINSLSSANLKVNPDMVMMENFHHIYHFLCQKKIQCLEDKKREANQRYSEHMEKYVIKYLGQPLEKLNHFFEGVKARVAQGVKEEEISFQLAYSKQELRKVIEKYPGKEVRRALETLYKKIHKHLSPEENLLPVVWHAMEQEFLRQYQEFEELIQRCYAGSGIAMDFTMEDLLSYFNSITVSN</sequence>
<evidence type="ECO:0000259" key="1">
    <source>
        <dbReference type="Pfam" id="PF20654"/>
    </source>
</evidence>
<gene>
    <name evidence="2" type="primary">Exoc1_1</name>
    <name evidence="2" type="ORF">TROMEL_R06258</name>
</gene>